<reference evidence="1 2" key="1">
    <citation type="submission" date="2018-06" db="EMBL/GenBank/DDBJ databases">
        <authorList>
            <person name="Liu Z.-W."/>
        </authorList>
    </citation>
    <scope>NUCLEOTIDE SEQUENCE [LARGE SCALE GENOMIC DNA]</scope>
    <source>
        <strain evidence="1 2">2b14</strain>
    </source>
</reference>
<dbReference type="OrthoDB" id="9803535at2"/>
<organism evidence="1 2">
    <name type="scientific">Pontibacter arcticus</name>
    <dbReference type="NCBI Taxonomy" id="2080288"/>
    <lineage>
        <taxon>Bacteria</taxon>
        <taxon>Pseudomonadati</taxon>
        <taxon>Bacteroidota</taxon>
        <taxon>Cytophagia</taxon>
        <taxon>Cytophagales</taxon>
        <taxon>Hymenobacteraceae</taxon>
        <taxon>Pontibacter</taxon>
    </lineage>
</organism>
<protein>
    <submittedName>
        <fullName evidence="1">DUF2279 domain-containing protein</fullName>
    </submittedName>
</protein>
<comment type="caution">
    <text evidence="1">The sequence shown here is derived from an EMBL/GenBank/DDBJ whole genome shotgun (WGS) entry which is preliminary data.</text>
</comment>
<dbReference type="InterPro" id="IPR018736">
    <property type="entry name" value="DUF2279_periplasmic_lipo"/>
</dbReference>
<dbReference type="EMBL" id="QMDV01000002">
    <property type="protein sequence ID" value="RAU82940.1"/>
    <property type="molecule type" value="Genomic_DNA"/>
</dbReference>
<evidence type="ECO:0000313" key="1">
    <source>
        <dbReference type="EMBL" id="RAU82940.1"/>
    </source>
</evidence>
<name>A0A364RF19_9BACT</name>
<dbReference type="Proteomes" id="UP000251692">
    <property type="component" value="Unassembled WGS sequence"/>
</dbReference>
<proteinExistence type="predicted"/>
<evidence type="ECO:0000313" key="2">
    <source>
        <dbReference type="Proteomes" id="UP000251692"/>
    </source>
</evidence>
<gene>
    <name evidence="1" type="ORF">DP923_06780</name>
</gene>
<dbReference type="Pfam" id="PF10043">
    <property type="entry name" value="DUF2279"/>
    <property type="match status" value="1"/>
</dbReference>
<accession>A0A364RF19</accession>
<reference evidence="1 2" key="2">
    <citation type="submission" date="2018-07" db="EMBL/GenBank/DDBJ databases">
        <title>Pontibacter sp. 2b14 genomic sequence and assembly.</title>
        <authorList>
            <person name="Du Z.-J."/>
        </authorList>
    </citation>
    <scope>NUCLEOTIDE SEQUENCE [LARGE SCALE GENOMIC DNA]</scope>
    <source>
        <strain evidence="1 2">2b14</strain>
    </source>
</reference>
<sequence>MVFLPAIGQSQAQNDTLPDAVNKKRLLLLGSGFTVGYTGMIVGLNKAWYDNSERTSFHFFNDNREWQQVDKAGHFWGAFQQSRAGVDMLRWAGVPNRKAILYGGLLGVVLQTPIEVFDGYQADYGASVGDLVANTAGSAALVAQELAWNEVRIMPKFSFHKTKYAQLRPNVLGSNLAERALKDYNGQTYWLTVDVAAFQKEESKWPKWLGVSVGYGAEEMVYNHIETNEALGYQMRRQFYLSPDLNLHRIKTKSKLLNTTFYVLSIFKFPAPTLEYATGKGFKLHPVYF</sequence>
<keyword evidence="2" id="KW-1185">Reference proteome</keyword>
<dbReference type="AlphaFoldDB" id="A0A364RF19"/>